<dbReference type="PROSITE" id="PS52050">
    <property type="entry name" value="WYL"/>
    <property type="match status" value="1"/>
</dbReference>
<dbReference type="Pfam" id="PF13280">
    <property type="entry name" value="WYL"/>
    <property type="match status" value="1"/>
</dbReference>
<name>H6L6K3_SAPGL</name>
<protein>
    <recommendedName>
        <fullName evidence="1">WYL domain-containing protein</fullName>
    </recommendedName>
</protein>
<evidence type="ECO:0000313" key="3">
    <source>
        <dbReference type="Proteomes" id="UP000007519"/>
    </source>
</evidence>
<sequence length="105" mass="12312">MKSNSALHLNLHHAISQQLLVAFRYNDQDDWRVVEPFCLGLSSANNWSLRAFQRSGPSGSKTDWKLFNLDKAQDLRVLSQQFTADLRKKYRIGDKHMQTIFRQLY</sequence>
<dbReference type="EMBL" id="CP002831">
    <property type="protein sequence ID" value="AFC25249.1"/>
    <property type="molecule type" value="Genomic_DNA"/>
</dbReference>
<dbReference type="RefSeq" id="WP_015692862.1">
    <property type="nucleotide sequence ID" value="NC_016940.1"/>
</dbReference>
<organism evidence="2 3">
    <name type="scientific">Saprospira grandis (strain Lewin)</name>
    <dbReference type="NCBI Taxonomy" id="984262"/>
    <lineage>
        <taxon>Bacteria</taxon>
        <taxon>Pseudomonadati</taxon>
        <taxon>Bacteroidota</taxon>
        <taxon>Saprospiria</taxon>
        <taxon>Saprospirales</taxon>
        <taxon>Saprospiraceae</taxon>
        <taxon>Saprospira</taxon>
    </lineage>
</organism>
<keyword evidence="3" id="KW-1185">Reference proteome</keyword>
<feature type="domain" description="WYL" evidence="1">
    <location>
        <begin position="10"/>
        <end position="77"/>
    </location>
</feature>
<dbReference type="eggNOG" id="ENOG5033A4D">
    <property type="taxonomic scope" value="Bacteria"/>
</dbReference>
<evidence type="ECO:0000313" key="2">
    <source>
        <dbReference type="EMBL" id="AFC25249.1"/>
    </source>
</evidence>
<dbReference type="HOGENOM" id="CLU_152989_0_1_10"/>
<dbReference type="KEGG" id="sgn:SGRA_2521"/>
<gene>
    <name evidence="2" type="ordered locus">SGRA_2521</name>
</gene>
<dbReference type="OrthoDB" id="1493123at2"/>
<accession>H6L6K3</accession>
<dbReference type="AlphaFoldDB" id="H6L6K3"/>
<dbReference type="Proteomes" id="UP000007519">
    <property type="component" value="Chromosome"/>
</dbReference>
<dbReference type="InterPro" id="IPR026881">
    <property type="entry name" value="WYL_dom"/>
</dbReference>
<proteinExistence type="predicted"/>
<evidence type="ECO:0000259" key="1">
    <source>
        <dbReference type="Pfam" id="PF13280"/>
    </source>
</evidence>
<reference evidence="2 3" key="1">
    <citation type="journal article" date="2012" name="Stand. Genomic Sci.">
        <title>Complete genome sequencing and analysis of Saprospira grandis str. Lewin, a predatory marine bacterium.</title>
        <authorList>
            <person name="Saw J.H."/>
            <person name="Yuryev A."/>
            <person name="Kanbe M."/>
            <person name="Hou S."/>
            <person name="Young A.G."/>
            <person name="Aizawa S."/>
            <person name="Alam M."/>
        </authorList>
    </citation>
    <scope>NUCLEOTIDE SEQUENCE [LARGE SCALE GENOMIC DNA]</scope>
    <source>
        <strain evidence="2 3">Lewin</strain>
    </source>
</reference>